<dbReference type="InterPro" id="IPR023828">
    <property type="entry name" value="Peptidase_S8_Ser-AS"/>
</dbReference>
<dbReference type="EMBL" id="BMJW01000002">
    <property type="protein sequence ID" value="GGG99806.1"/>
    <property type="molecule type" value="Genomic_DNA"/>
</dbReference>
<reference evidence="11" key="1">
    <citation type="journal article" date="2014" name="Int. J. Syst. Evol. Microbiol.">
        <title>Complete genome sequence of Corynebacterium casei LMG S-19264T (=DSM 44701T), isolated from a smear-ripened cheese.</title>
        <authorList>
            <consortium name="US DOE Joint Genome Institute (JGI-PGF)"/>
            <person name="Walter F."/>
            <person name="Albersmeier A."/>
            <person name="Kalinowski J."/>
            <person name="Ruckert C."/>
        </authorList>
    </citation>
    <scope>NUCLEOTIDE SEQUENCE</scope>
    <source>
        <strain evidence="11">CGMCC 1.15763</strain>
    </source>
</reference>
<dbReference type="NCBIfam" id="TIGR04183">
    <property type="entry name" value="Por_Secre_tail"/>
    <property type="match status" value="1"/>
</dbReference>
<evidence type="ECO:0000256" key="7">
    <source>
        <dbReference type="RuleBase" id="RU003355"/>
    </source>
</evidence>
<evidence type="ECO:0000313" key="12">
    <source>
        <dbReference type="Proteomes" id="UP000633278"/>
    </source>
</evidence>
<gene>
    <name evidence="11" type="ORF">GCM10011416_17790</name>
</gene>
<name>A0A917MED5_9FLAO</name>
<feature type="signal peptide" evidence="8">
    <location>
        <begin position="1"/>
        <end position="18"/>
    </location>
</feature>
<sequence length="543" mass="59583">MKKLSFLVAFLCCLQGFAQEDAWVFFKDKPSASTYIASPLTMLSQRALDRRLRQNIDLDTKDAPLEASYYNQIKNTAGILVLAKSKWLNAVHVQGTQNNIKRLQTSFSFVKNIEFADKSLASNSKILSKTTSIQKRQKSLETISDFNYGSSKNQIEMLKGDFLHELGFTGKGMYIAVIDAGFPNVNSLAAFKRLRDHNQILGGYDFVARSTNFYSGDSHGTNVLSTIGGYIDGQYVGTAPDASFYLFRTEDAINEVPLEESLWVEAAEKADSLGVDVINSSLGYSSFFDEPRYNYSYSDMDGKTAFISRGASVGVSRGMIIVNSAGNEGNNASWKYINPPADVATVFAVGAVDASKNIAPFSSFGPTSDNRIKPDVLAQGQGAYLISHGSGTPVQSNGTSFSSPIMAGVVACFWQAFPNLSNLQIMQRIRESADKYNNPTMQSGYGIPNFEDAYGTVLSVEDQFIFNRITVFPNPMSTSLTIQAPTEDLENIQIQFFNILGKIVLEKSGVNTKNIDVSALSPGVYLLKITKGKEQQTIKLIKK</sequence>
<evidence type="ECO:0000256" key="5">
    <source>
        <dbReference type="ARBA" id="ARBA00022825"/>
    </source>
</evidence>
<accession>A0A917MED5</accession>
<dbReference type="InterPro" id="IPR000209">
    <property type="entry name" value="Peptidase_S8/S53_dom"/>
</dbReference>
<keyword evidence="2 6" id="KW-0645">Protease</keyword>
<keyword evidence="12" id="KW-1185">Reference proteome</keyword>
<dbReference type="PANTHER" id="PTHR43806:SF67">
    <property type="entry name" value="EGF-LIKE DOMAIN-CONTAINING PROTEIN"/>
    <property type="match status" value="1"/>
</dbReference>
<evidence type="ECO:0000259" key="9">
    <source>
        <dbReference type="Pfam" id="PF00082"/>
    </source>
</evidence>
<dbReference type="RefSeq" id="WP_188598970.1">
    <property type="nucleotide sequence ID" value="NZ_BMJW01000002.1"/>
</dbReference>
<dbReference type="PIRSF" id="PIRSF037903">
    <property type="entry name" value="Subtilisin_rel_GFO_2223"/>
    <property type="match status" value="1"/>
</dbReference>
<keyword evidence="4 6" id="KW-0378">Hydrolase</keyword>
<dbReference type="InterPro" id="IPR050131">
    <property type="entry name" value="Peptidase_S8_subtilisin-like"/>
</dbReference>
<feature type="active site" description="Charge relay system" evidence="6">
    <location>
        <position position="400"/>
    </location>
</feature>
<organism evidence="11 12">
    <name type="scientific">Polaribacter pacificus</name>
    <dbReference type="NCBI Taxonomy" id="1775173"/>
    <lineage>
        <taxon>Bacteria</taxon>
        <taxon>Pseudomonadati</taxon>
        <taxon>Bacteroidota</taxon>
        <taxon>Flavobacteriia</taxon>
        <taxon>Flavobacteriales</taxon>
        <taxon>Flavobacteriaceae</taxon>
    </lineage>
</organism>
<keyword evidence="5 6" id="KW-0720">Serine protease</keyword>
<keyword evidence="3 8" id="KW-0732">Signal</keyword>
<feature type="active site" description="Charge relay system" evidence="6">
    <location>
        <position position="179"/>
    </location>
</feature>
<feature type="domain" description="Peptidase S8/S53" evidence="9">
    <location>
        <begin position="170"/>
        <end position="446"/>
    </location>
</feature>
<feature type="chain" id="PRO_5037862081" evidence="8">
    <location>
        <begin position="19"/>
        <end position="543"/>
    </location>
</feature>
<evidence type="ECO:0000259" key="10">
    <source>
        <dbReference type="Pfam" id="PF18962"/>
    </source>
</evidence>
<dbReference type="AlphaFoldDB" id="A0A917MED5"/>
<reference evidence="11" key="2">
    <citation type="submission" date="2020-09" db="EMBL/GenBank/DDBJ databases">
        <authorList>
            <person name="Sun Q."/>
            <person name="Zhou Y."/>
        </authorList>
    </citation>
    <scope>NUCLEOTIDE SEQUENCE</scope>
    <source>
        <strain evidence="11">CGMCC 1.15763</strain>
    </source>
</reference>
<feature type="active site" description="Charge relay system" evidence="6">
    <location>
        <position position="219"/>
    </location>
</feature>
<feature type="domain" description="Secretion system C-terminal sorting" evidence="10">
    <location>
        <begin position="471"/>
        <end position="541"/>
    </location>
</feature>
<dbReference type="Proteomes" id="UP000633278">
    <property type="component" value="Unassembled WGS sequence"/>
</dbReference>
<evidence type="ECO:0000256" key="3">
    <source>
        <dbReference type="ARBA" id="ARBA00022729"/>
    </source>
</evidence>
<evidence type="ECO:0000256" key="4">
    <source>
        <dbReference type="ARBA" id="ARBA00022801"/>
    </source>
</evidence>
<evidence type="ECO:0000313" key="11">
    <source>
        <dbReference type="EMBL" id="GGG99806.1"/>
    </source>
</evidence>
<dbReference type="InterPro" id="IPR015500">
    <property type="entry name" value="Peptidase_S8_subtilisin-rel"/>
</dbReference>
<proteinExistence type="inferred from homology"/>
<dbReference type="PROSITE" id="PS00138">
    <property type="entry name" value="SUBTILASE_SER"/>
    <property type="match status" value="1"/>
</dbReference>
<comment type="caution">
    <text evidence="11">The sequence shown here is derived from an EMBL/GenBank/DDBJ whole genome shotgun (WGS) entry which is preliminary data.</text>
</comment>
<protein>
    <submittedName>
        <fullName evidence="11">Peptidase S8</fullName>
    </submittedName>
</protein>
<evidence type="ECO:0000256" key="6">
    <source>
        <dbReference type="PROSITE-ProRule" id="PRU01240"/>
    </source>
</evidence>
<dbReference type="CDD" id="cd07493">
    <property type="entry name" value="Peptidases_S8_9"/>
    <property type="match status" value="1"/>
</dbReference>
<dbReference type="GO" id="GO:0004252">
    <property type="term" value="F:serine-type endopeptidase activity"/>
    <property type="evidence" value="ECO:0007669"/>
    <property type="project" value="UniProtKB-UniRule"/>
</dbReference>
<comment type="similarity">
    <text evidence="1 6 7">Belongs to the peptidase S8 family.</text>
</comment>
<dbReference type="InterPro" id="IPR036852">
    <property type="entry name" value="Peptidase_S8/S53_dom_sf"/>
</dbReference>
<dbReference type="Gene3D" id="3.40.50.200">
    <property type="entry name" value="Peptidase S8/S53 domain"/>
    <property type="match status" value="1"/>
</dbReference>
<dbReference type="PROSITE" id="PS00136">
    <property type="entry name" value="SUBTILASE_ASP"/>
    <property type="match status" value="1"/>
</dbReference>
<dbReference type="SUPFAM" id="SSF52743">
    <property type="entry name" value="Subtilisin-like"/>
    <property type="match status" value="1"/>
</dbReference>
<dbReference type="InterPro" id="IPR017317">
    <property type="entry name" value="Pept_S8_subtilisin_bacteroid-2"/>
</dbReference>
<dbReference type="Pfam" id="PF00082">
    <property type="entry name" value="Peptidase_S8"/>
    <property type="match status" value="1"/>
</dbReference>
<dbReference type="InterPro" id="IPR026444">
    <property type="entry name" value="Secre_tail"/>
</dbReference>
<dbReference type="Pfam" id="PF18962">
    <property type="entry name" value="Por_Secre_tail"/>
    <property type="match status" value="1"/>
</dbReference>
<dbReference type="PROSITE" id="PS51892">
    <property type="entry name" value="SUBTILASE"/>
    <property type="match status" value="1"/>
</dbReference>
<evidence type="ECO:0000256" key="1">
    <source>
        <dbReference type="ARBA" id="ARBA00011073"/>
    </source>
</evidence>
<evidence type="ECO:0000256" key="8">
    <source>
        <dbReference type="SAM" id="SignalP"/>
    </source>
</evidence>
<dbReference type="PRINTS" id="PR00723">
    <property type="entry name" value="SUBTILISIN"/>
</dbReference>
<dbReference type="GO" id="GO:0006508">
    <property type="term" value="P:proteolysis"/>
    <property type="evidence" value="ECO:0007669"/>
    <property type="project" value="UniProtKB-KW"/>
</dbReference>
<dbReference type="InterPro" id="IPR023827">
    <property type="entry name" value="Peptidase_S8_Asp-AS"/>
</dbReference>
<evidence type="ECO:0000256" key="2">
    <source>
        <dbReference type="ARBA" id="ARBA00022670"/>
    </source>
</evidence>
<dbReference type="PANTHER" id="PTHR43806">
    <property type="entry name" value="PEPTIDASE S8"/>
    <property type="match status" value="1"/>
</dbReference>